<dbReference type="AlphaFoldDB" id="A0AAW9J0U0"/>
<organism evidence="4 5">
    <name type="scientific">Clostridium perfringens</name>
    <dbReference type="NCBI Taxonomy" id="1502"/>
    <lineage>
        <taxon>Bacteria</taxon>
        <taxon>Bacillati</taxon>
        <taxon>Bacillota</taxon>
        <taxon>Clostridia</taxon>
        <taxon>Eubacteriales</taxon>
        <taxon>Clostridiaceae</taxon>
        <taxon>Clostridium</taxon>
    </lineage>
</organism>
<feature type="domain" description="Aldehyde dehydrogenase" evidence="3">
    <location>
        <begin position="16"/>
        <end position="158"/>
    </location>
</feature>
<dbReference type="Gene3D" id="3.40.605.10">
    <property type="entry name" value="Aldehyde Dehydrogenase, Chain A, domain 1"/>
    <property type="match status" value="1"/>
</dbReference>
<feature type="coiled-coil region" evidence="2">
    <location>
        <begin position="33"/>
        <end position="60"/>
    </location>
</feature>
<dbReference type="PANTHER" id="PTHR11699">
    <property type="entry name" value="ALDEHYDE DEHYDROGENASE-RELATED"/>
    <property type="match status" value="1"/>
</dbReference>
<evidence type="ECO:0000313" key="4">
    <source>
        <dbReference type="EMBL" id="MDZ5034386.1"/>
    </source>
</evidence>
<keyword evidence="2" id="KW-0175">Coiled coil</keyword>
<protein>
    <submittedName>
        <fullName evidence="4">Aldehyde dehydrogenase family protein</fullName>
    </submittedName>
</protein>
<comment type="caution">
    <text evidence="4">The sequence shown here is derived from an EMBL/GenBank/DDBJ whole genome shotgun (WGS) entry which is preliminary data.</text>
</comment>
<evidence type="ECO:0000256" key="1">
    <source>
        <dbReference type="ARBA" id="ARBA00023002"/>
    </source>
</evidence>
<dbReference type="GO" id="GO:0016491">
    <property type="term" value="F:oxidoreductase activity"/>
    <property type="evidence" value="ECO:0007669"/>
    <property type="project" value="UniProtKB-KW"/>
</dbReference>
<dbReference type="Proteomes" id="UP001289066">
    <property type="component" value="Unassembled WGS sequence"/>
</dbReference>
<evidence type="ECO:0000313" key="5">
    <source>
        <dbReference type="Proteomes" id="UP001289066"/>
    </source>
</evidence>
<feature type="non-terminal residue" evidence="4">
    <location>
        <position position="166"/>
    </location>
</feature>
<keyword evidence="1" id="KW-0560">Oxidoreductase</keyword>
<proteinExistence type="predicted"/>
<reference evidence="4" key="1">
    <citation type="submission" date="2019-11" db="EMBL/GenBank/DDBJ databases">
        <title>Characterization of Clostridium perfringens isolates from swine manure treated agricultural soils.</title>
        <authorList>
            <person name="Wushke S.T."/>
        </authorList>
    </citation>
    <scope>NUCLEOTIDE SEQUENCE</scope>
    <source>
        <strain evidence="4">X15</strain>
    </source>
</reference>
<dbReference type="InterPro" id="IPR015590">
    <property type="entry name" value="Aldehyde_DH_dom"/>
</dbReference>
<evidence type="ECO:0000259" key="3">
    <source>
        <dbReference type="Pfam" id="PF00171"/>
    </source>
</evidence>
<dbReference type="Pfam" id="PF00171">
    <property type="entry name" value="Aldedh"/>
    <property type="match status" value="1"/>
</dbReference>
<name>A0AAW9J0U0_CLOPF</name>
<dbReference type="RefSeq" id="WP_322412855.1">
    <property type="nucleotide sequence ID" value="NZ_WNVG01000493.1"/>
</dbReference>
<dbReference type="SUPFAM" id="SSF53720">
    <property type="entry name" value="ALDH-like"/>
    <property type="match status" value="1"/>
</dbReference>
<dbReference type="InterPro" id="IPR016162">
    <property type="entry name" value="Ald_DH_N"/>
</dbReference>
<sequence>MNIIDNDLLSMQESRILVENAREAQRKLATFSQKKLDEIVERMTEEIEKHLSELAMMSSDETDYGKWEDKYIKNHFICKYLSHRLKGMNCVGIISEDKENKTMDVGVPMGVIIAFCPSTSPVSTTIYKALIAIKSGNAIIFSPHPRAKNTISRALDILIRAAEGYG</sequence>
<dbReference type="InterPro" id="IPR016161">
    <property type="entry name" value="Ald_DH/histidinol_DH"/>
</dbReference>
<dbReference type="EMBL" id="WNVG01000493">
    <property type="protein sequence ID" value="MDZ5034386.1"/>
    <property type="molecule type" value="Genomic_DNA"/>
</dbReference>
<accession>A0AAW9J0U0</accession>
<gene>
    <name evidence="4" type="ORF">GNF81_16905</name>
</gene>
<evidence type="ECO:0000256" key="2">
    <source>
        <dbReference type="SAM" id="Coils"/>
    </source>
</evidence>